<organism evidence="3 4">
    <name type="scientific">Pseudomonas fluorescens</name>
    <dbReference type="NCBI Taxonomy" id="294"/>
    <lineage>
        <taxon>Bacteria</taxon>
        <taxon>Pseudomonadati</taxon>
        <taxon>Pseudomonadota</taxon>
        <taxon>Gammaproteobacteria</taxon>
        <taxon>Pseudomonadales</taxon>
        <taxon>Pseudomonadaceae</taxon>
        <taxon>Pseudomonas</taxon>
    </lineage>
</organism>
<dbReference type="PANTHER" id="PTHR44757">
    <property type="entry name" value="DIGUANYLATE CYCLASE DGCP"/>
    <property type="match status" value="1"/>
</dbReference>
<sequence>MKLDSRHSLSLKLLRVVLLAALAVGVVLSCAQIVFDAYKAKQAVSSDAQRILAMVRDPSTQAVYSLDREMAMQVLEGLFQHEAVRQASIGHPGEPMLAEKSRPLLDLPTRWLTDPILGQERTFSIRLIGRPPYSEYYGDLKITLDTAPYGENFVTTSEIIFISGILRALAMGLVLFLVYHWMLTKPLSKIIEHLVSINPDRPSQHQLPLLKGHERNELGLWVTTANQLLASIESNSHLRREAEDNLLRISQYDFLTGLPNRQLLQQQLDQILDGAGRQQRRVAVLCLGLDDFKGINEQYTYQLGDQLLIALADRLRGHSARLGSLARLGGDQFALVQADIEQPYEAAELAQSILDGLEAPFEID</sequence>
<dbReference type="GO" id="GO:0052621">
    <property type="term" value="F:diguanylate cyclase activity"/>
    <property type="evidence" value="ECO:0007669"/>
    <property type="project" value="UniProtKB-EC"/>
</dbReference>
<reference evidence="3 4" key="1">
    <citation type="submission" date="2018-12" db="EMBL/GenBank/DDBJ databases">
        <authorList>
            <consortium name="Pathogen Informatics"/>
        </authorList>
    </citation>
    <scope>NUCLEOTIDE SEQUENCE [LARGE SCALE GENOMIC DNA]</scope>
    <source>
        <strain evidence="3 4">NCTC10783</strain>
    </source>
</reference>
<accession>A0A3S4N9Z1</accession>
<dbReference type="PANTHER" id="PTHR44757:SF2">
    <property type="entry name" value="BIOFILM ARCHITECTURE MAINTENANCE PROTEIN MBAA"/>
    <property type="match status" value="1"/>
</dbReference>
<dbReference type="EC" id="2.7.7.65" evidence="3"/>
<keyword evidence="3" id="KW-0808">Transferase</keyword>
<dbReference type="PROSITE" id="PS50887">
    <property type="entry name" value="GGDEF"/>
    <property type="match status" value="1"/>
</dbReference>
<proteinExistence type="predicted"/>
<dbReference type="SUPFAM" id="SSF55073">
    <property type="entry name" value="Nucleotide cyclase"/>
    <property type="match status" value="1"/>
</dbReference>
<protein>
    <submittedName>
        <fullName evidence="3">GGDEF domain/EAL domain-containing protein</fullName>
        <ecNumber evidence="3">2.7.7.65</ecNumber>
    </submittedName>
</protein>
<dbReference type="Proteomes" id="UP000278078">
    <property type="component" value="Chromosome"/>
</dbReference>
<dbReference type="NCBIfam" id="TIGR00254">
    <property type="entry name" value="GGDEF"/>
    <property type="match status" value="1"/>
</dbReference>
<dbReference type="PROSITE" id="PS51257">
    <property type="entry name" value="PROKAR_LIPOPROTEIN"/>
    <property type="match status" value="1"/>
</dbReference>
<evidence type="ECO:0000259" key="2">
    <source>
        <dbReference type="PROSITE" id="PS50887"/>
    </source>
</evidence>
<dbReference type="InterPro" id="IPR052155">
    <property type="entry name" value="Biofilm_reg_signaling"/>
</dbReference>
<dbReference type="EMBL" id="LR134300">
    <property type="protein sequence ID" value="VEE48004.1"/>
    <property type="molecule type" value="Genomic_DNA"/>
</dbReference>
<dbReference type="Gene3D" id="3.30.70.270">
    <property type="match status" value="1"/>
</dbReference>
<feature type="domain" description="GGDEF" evidence="2">
    <location>
        <begin position="280"/>
        <end position="364"/>
    </location>
</feature>
<keyword evidence="1" id="KW-1133">Transmembrane helix</keyword>
<dbReference type="InterPro" id="IPR000160">
    <property type="entry name" value="GGDEF_dom"/>
</dbReference>
<name>A0A3S4N9Z1_PSEFL</name>
<dbReference type="CDD" id="cd01949">
    <property type="entry name" value="GGDEF"/>
    <property type="match status" value="1"/>
</dbReference>
<dbReference type="InterPro" id="IPR029787">
    <property type="entry name" value="Nucleotide_cyclase"/>
</dbReference>
<feature type="transmembrane region" description="Helical" evidence="1">
    <location>
        <begin position="159"/>
        <end position="179"/>
    </location>
</feature>
<dbReference type="Pfam" id="PF00990">
    <property type="entry name" value="GGDEF"/>
    <property type="match status" value="1"/>
</dbReference>
<evidence type="ECO:0000313" key="4">
    <source>
        <dbReference type="Proteomes" id="UP000278078"/>
    </source>
</evidence>
<dbReference type="InterPro" id="IPR043128">
    <property type="entry name" value="Rev_trsase/Diguanyl_cyclase"/>
</dbReference>
<gene>
    <name evidence="3" type="primary">yfiN</name>
    <name evidence="3" type="ORF">NCTC10783_03904</name>
</gene>
<evidence type="ECO:0000313" key="3">
    <source>
        <dbReference type="EMBL" id="VEE48004.1"/>
    </source>
</evidence>
<dbReference type="SMART" id="SM00267">
    <property type="entry name" value="GGDEF"/>
    <property type="match status" value="1"/>
</dbReference>
<keyword evidence="1" id="KW-0812">Transmembrane</keyword>
<keyword evidence="3" id="KW-0548">Nucleotidyltransferase</keyword>
<evidence type="ECO:0000256" key="1">
    <source>
        <dbReference type="SAM" id="Phobius"/>
    </source>
</evidence>
<keyword evidence="1" id="KW-0472">Membrane</keyword>
<dbReference type="AlphaFoldDB" id="A0A3S4N9Z1"/>